<accession>A0A5N7AN30</accession>
<evidence type="ECO:0000313" key="3">
    <source>
        <dbReference type="Proteomes" id="UP000326198"/>
    </source>
</evidence>
<dbReference type="AlphaFoldDB" id="A0A5N7AN30"/>
<protein>
    <submittedName>
        <fullName evidence="2">Uncharacterized protein</fullName>
    </submittedName>
</protein>
<keyword evidence="3" id="KW-1185">Reference proteome</keyword>
<dbReference type="EMBL" id="ML736442">
    <property type="protein sequence ID" value="KAE8371292.1"/>
    <property type="molecule type" value="Genomic_DNA"/>
</dbReference>
<feature type="region of interest" description="Disordered" evidence="1">
    <location>
        <begin position="1"/>
        <end position="54"/>
    </location>
</feature>
<feature type="compositionally biased region" description="Basic and acidic residues" evidence="1">
    <location>
        <begin position="1"/>
        <end position="16"/>
    </location>
</feature>
<reference evidence="2 3" key="1">
    <citation type="submission" date="2019-04" db="EMBL/GenBank/DDBJ databases">
        <title>Friends and foes A comparative genomics studyof 23 Aspergillus species from section Flavi.</title>
        <authorList>
            <consortium name="DOE Joint Genome Institute"/>
            <person name="Kjaerbolling I."/>
            <person name="Vesth T."/>
            <person name="Frisvad J.C."/>
            <person name="Nybo J.L."/>
            <person name="Theobald S."/>
            <person name="Kildgaard S."/>
            <person name="Isbrandt T."/>
            <person name="Kuo A."/>
            <person name="Sato A."/>
            <person name="Lyhne E.K."/>
            <person name="Kogle M.E."/>
            <person name="Wiebenga A."/>
            <person name="Kun R.S."/>
            <person name="Lubbers R.J."/>
            <person name="Makela M.R."/>
            <person name="Barry K."/>
            <person name="Chovatia M."/>
            <person name="Clum A."/>
            <person name="Daum C."/>
            <person name="Haridas S."/>
            <person name="He G."/>
            <person name="LaButti K."/>
            <person name="Lipzen A."/>
            <person name="Mondo S."/>
            <person name="Riley R."/>
            <person name="Salamov A."/>
            <person name="Simmons B.A."/>
            <person name="Magnuson J.K."/>
            <person name="Henrissat B."/>
            <person name="Mortensen U.H."/>
            <person name="Larsen T.O."/>
            <person name="Devries R.P."/>
            <person name="Grigoriev I.V."/>
            <person name="Machida M."/>
            <person name="Baker S.E."/>
            <person name="Andersen M.R."/>
        </authorList>
    </citation>
    <scope>NUCLEOTIDE SEQUENCE [LARGE SCALE GENOMIC DNA]</scope>
    <source>
        <strain evidence="2 3">IBT 29228</strain>
    </source>
</reference>
<organism evidence="2 3">
    <name type="scientific">Aspergillus bertholletiae</name>
    <dbReference type="NCBI Taxonomy" id="1226010"/>
    <lineage>
        <taxon>Eukaryota</taxon>
        <taxon>Fungi</taxon>
        <taxon>Dikarya</taxon>
        <taxon>Ascomycota</taxon>
        <taxon>Pezizomycotina</taxon>
        <taxon>Eurotiomycetes</taxon>
        <taxon>Eurotiomycetidae</taxon>
        <taxon>Eurotiales</taxon>
        <taxon>Aspergillaceae</taxon>
        <taxon>Aspergillus</taxon>
        <taxon>Aspergillus subgen. Circumdati</taxon>
    </lineage>
</organism>
<evidence type="ECO:0000313" key="2">
    <source>
        <dbReference type="EMBL" id="KAE8371292.1"/>
    </source>
</evidence>
<dbReference type="Proteomes" id="UP000326198">
    <property type="component" value="Unassembled WGS sequence"/>
</dbReference>
<evidence type="ECO:0000256" key="1">
    <source>
        <dbReference type="SAM" id="MobiDB-lite"/>
    </source>
</evidence>
<gene>
    <name evidence="2" type="ORF">BDV26DRAFT_276432</name>
</gene>
<name>A0A5N7AN30_9EURO</name>
<proteinExistence type="predicted"/>
<sequence>MNKGSGPEDHQAKASIEDENEDEDKIPLPGGSNMQQRVPGRVQVPSIRLQGYIG</sequence>